<accession>A0A060BV02</accession>
<dbReference type="AlphaFoldDB" id="A0A060BV02"/>
<feature type="non-terminal residue" evidence="1">
    <location>
        <position position="147"/>
    </location>
</feature>
<proteinExistence type="predicted"/>
<feature type="non-terminal residue" evidence="1">
    <location>
        <position position="1"/>
    </location>
</feature>
<dbReference type="PANTHER" id="PTHR37842">
    <property type="match status" value="1"/>
</dbReference>
<evidence type="ECO:0000313" key="1">
    <source>
        <dbReference type="EMBL" id="AIA86487.1"/>
    </source>
</evidence>
<reference evidence="1" key="1">
    <citation type="journal article" date="2013" name="Environ. Microbiol.">
        <title>Seasonally variable intestinal metagenomes of the red palm weevil (Rhynchophorus ferrugineus).</title>
        <authorList>
            <person name="Jia S."/>
            <person name="Zhang X."/>
            <person name="Zhang G."/>
            <person name="Yin A."/>
            <person name="Zhang S."/>
            <person name="Li F."/>
            <person name="Wang L."/>
            <person name="Zhao D."/>
            <person name="Yun Q."/>
            <person name="Tala"/>
            <person name="Wang J."/>
            <person name="Sun G."/>
            <person name="Baabdullah M."/>
            <person name="Yu X."/>
            <person name="Hu S."/>
            <person name="Al-Mssallem I.S."/>
            <person name="Yu J."/>
        </authorList>
    </citation>
    <scope>NUCLEOTIDE SEQUENCE</scope>
</reference>
<dbReference type="PANTHER" id="PTHR37842:SF2">
    <property type="entry name" value="GYLCOSYL HYDROLASE 115 C-TERMINAL DOMAIN-CONTAINING PROTEIN"/>
    <property type="match status" value="1"/>
</dbReference>
<organism evidence="1">
    <name type="scientific">uncultured Saccharophagus sp</name>
    <dbReference type="NCBI Taxonomy" id="427348"/>
    <lineage>
        <taxon>Bacteria</taxon>
        <taxon>Pseudomonadati</taxon>
        <taxon>Pseudomonadota</taxon>
        <taxon>Gammaproteobacteria</taxon>
        <taxon>Cellvibrionales</taxon>
        <taxon>Cellvibrionaceae</taxon>
        <taxon>Saccharophagus</taxon>
        <taxon>environmental samples</taxon>
    </lineage>
</organism>
<dbReference type="Gene3D" id="1.20.58.2150">
    <property type="match status" value="1"/>
</dbReference>
<protein>
    <submittedName>
        <fullName evidence="1">CAZy families GH115 protein</fullName>
    </submittedName>
</protein>
<sequence length="147" mass="16705">EMYVLAGRNRLYAEQGRVGANALADRVAELFARDGEITARYHSINGGRWNHMMAQTHIGYTYWQQPDQNVMPDVRRVTPLQRASLGVAVEGLARPAQQISRLGNAVLPELSPFSTMQARYIEIYNRGRAPFEYSARSARSWVHLSER</sequence>
<dbReference type="EMBL" id="KF119221">
    <property type="protein sequence ID" value="AIA86487.1"/>
    <property type="molecule type" value="Genomic_DNA"/>
</dbReference>
<name>A0A060BV02_9GAMM</name>